<dbReference type="Proteomes" id="UP000183832">
    <property type="component" value="Unassembled WGS sequence"/>
</dbReference>
<name>A0A1J1IYS4_9DIPT</name>
<gene>
    <name evidence="1" type="ORF">CLUMA_CG018511</name>
</gene>
<protein>
    <submittedName>
        <fullName evidence="1">CLUMA_CG018511, isoform A</fullName>
    </submittedName>
</protein>
<dbReference type="EMBL" id="CVRI01000064">
    <property type="protein sequence ID" value="CRL05365.1"/>
    <property type="molecule type" value="Genomic_DNA"/>
</dbReference>
<proteinExistence type="predicted"/>
<evidence type="ECO:0000313" key="2">
    <source>
        <dbReference type="Proteomes" id="UP000183832"/>
    </source>
</evidence>
<reference evidence="1 2" key="1">
    <citation type="submission" date="2015-04" db="EMBL/GenBank/DDBJ databases">
        <authorList>
            <person name="Syromyatnikov M.Y."/>
            <person name="Popov V.N."/>
        </authorList>
    </citation>
    <scope>NUCLEOTIDE SEQUENCE [LARGE SCALE GENOMIC DNA]</scope>
</reference>
<accession>A0A1J1IYS4</accession>
<organism evidence="1 2">
    <name type="scientific">Clunio marinus</name>
    <dbReference type="NCBI Taxonomy" id="568069"/>
    <lineage>
        <taxon>Eukaryota</taxon>
        <taxon>Metazoa</taxon>
        <taxon>Ecdysozoa</taxon>
        <taxon>Arthropoda</taxon>
        <taxon>Hexapoda</taxon>
        <taxon>Insecta</taxon>
        <taxon>Pterygota</taxon>
        <taxon>Neoptera</taxon>
        <taxon>Endopterygota</taxon>
        <taxon>Diptera</taxon>
        <taxon>Nematocera</taxon>
        <taxon>Chironomoidea</taxon>
        <taxon>Chironomidae</taxon>
        <taxon>Clunio</taxon>
    </lineage>
</organism>
<evidence type="ECO:0000313" key="1">
    <source>
        <dbReference type="EMBL" id="CRL05365.1"/>
    </source>
</evidence>
<sequence length="60" mass="6835">MRMIFCITNEVGILVQETCVVTSFRLRNKVCSFHVQKTGVTLKNKKNIYSQKGKRSVNGT</sequence>
<dbReference type="AlphaFoldDB" id="A0A1J1IYS4"/>
<keyword evidence="2" id="KW-1185">Reference proteome</keyword>